<dbReference type="PaxDb" id="3708-A0A078FEK7"/>
<dbReference type="AlphaFoldDB" id="A0A078FEK7"/>
<sequence>MASTNALSSASVLCSSRQVKGKLSGGNQQKGQRVSYRKASRGFNVRASIKEISFDQSSRPSLQAGIDKFADDVGLTLGPRGIRYNLNVRCTKLCLSFVLTLWSFTREKCCVGLIWKSCVAFSINLASSIVVLLFFRFFFYTAFKYLISF</sequence>
<gene>
    <name evidence="2" type="primary">BnaC06g13040D</name>
    <name evidence="2" type="ORF">GSBRNA2T00049883001</name>
</gene>
<evidence type="ECO:0000313" key="2">
    <source>
        <dbReference type="EMBL" id="CDY11696.1"/>
    </source>
</evidence>
<keyword evidence="1" id="KW-0812">Transmembrane</keyword>
<protein>
    <submittedName>
        <fullName evidence="2">BnaC06g13040D protein</fullName>
    </submittedName>
</protein>
<evidence type="ECO:0000256" key="1">
    <source>
        <dbReference type="SAM" id="Phobius"/>
    </source>
</evidence>
<name>A0A078FEK7_BRANA</name>
<proteinExistence type="predicted"/>
<evidence type="ECO:0000313" key="3">
    <source>
        <dbReference type="Proteomes" id="UP000028999"/>
    </source>
</evidence>
<reference evidence="2 3" key="1">
    <citation type="journal article" date="2014" name="Science">
        <title>Plant genetics. Early allopolyploid evolution in the post-Neolithic Brassica napus oilseed genome.</title>
        <authorList>
            <person name="Chalhoub B."/>
            <person name="Denoeud F."/>
            <person name="Liu S."/>
            <person name="Parkin I.A."/>
            <person name="Tang H."/>
            <person name="Wang X."/>
            <person name="Chiquet J."/>
            <person name="Belcram H."/>
            <person name="Tong C."/>
            <person name="Samans B."/>
            <person name="Correa M."/>
            <person name="Da Silva C."/>
            <person name="Just J."/>
            <person name="Falentin C."/>
            <person name="Koh C.S."/>
            <person name="Le Clainche I."/>
            <person name="Bernard M."/>
            <person name="Bento P."/>
            <person name="Noel B."/>
            <person name="Labadie K."/>
            <person name="Alberti A."/>
            <person name="Charles M."/>
            <person name="Arnaud D."/>
            <person name="Guo H."/>
            <person name="Daviaud C."/>
            <person name="Alamery S."/>
            <person name="Jabbari K."/>
            <person name="Zhao M."/>
            <person name="Edger P.P."/>
            <person name="Chelaifa H."/>
            <person name="Tack D."/>
            <person name="Lassalle G."/>
            <person name="Mestiri I."/>
            <person name="Schnel N."/>
            <person name="Le Paslier M.C."/>
            <person name="Fan G."/>
            <person name="Renault V."/>
            <person name="Bayer P.E."/>
            <person name="Golicz A.A."/>
            <person name="Manoli S."/>
            <person name="Lee T.H."/>
            <person name="Thi V.H."/>
            <person name="Chalabi S."/>
            <person name="Hu Q."/>
            <person name="Fan C."/>
            <person name="Tollenaere R."/>
            <person name="Lu Y."/>
            <person name="Battail C."/>
            <person name="Shen J."/>
            <person name="Sidebottom C.H."/>
            <person name="Wang X."/>
            <person name="Canaguier A."/>
            <person name="Chauveau A."/>
            <person name="Berard A."/>
            <person name="Deniot G."/>
            <person name="Guan M."/>
            <person name="Liu Z."/>
            <person name="Sun F."/>
            <person name="Lim Y.P."/>
            <person name="Lyons E."/>
            <person name="Town C.D."/>
            <person name="Bancroft I."/>
            <person name="Wang X."/>
            <person name="Meng J."/>
            <person name="Ma J."/>
            <person name="Pires J.C."/>
            <person name="King G.J."/>
            <person name="Brunel D."/>
            <person name="Delourme R."/>
            <person name="Renard M."/>
            <person name="Aury J.M."/>
            <person name="Adams K.L."/>
            <person name="Batley J."/>
            <person name="Snowdon R.J."/>
            <person name="Tost J."/>
            <person name="Edwards D."/>
            <person name="Zhou Y."/>
            <person name="Hua W."/>
            <person name="Sharpe A.G."/>
            <person name="Paterson A.H."/>
            <person name="Guan C."/>
            <person name="Wincker P."/>
        </authorList>
    </citation>
    <scope>NUCLEOTIDE SEQUENCE [LARGE SCALE GENOMIC DNA]</scope>
    <source>
        <strain evidence="3">cv. Darmor-bzh</strain>
    </source>
</reference>
<keyword evidence="3" id="KW-1185">Reference proteome</keyword>
<dbReference type="EMBL" id="LK032013">
    <property type="protein sequence ID" value="CDY11696.1"/>
    <property type="molecule type" value="Genomic_DNA"/>
</dbReference>
<accession>A0A078FEK7</accession>
<dbReference type="Gramene" id="CDY11696">
    <property type="protein sequence ID" value="CDY11696"/>
    <property type="gene ID" value="GSBRNA2T00049883001"/>
</dbReference>
<keyword evidence="1" id="KW-0472">Membrane</keyword>
<dbReference type="STRING" id="3708.A0A078FEK7"/>
<organism evidence="2 3">
    <name type="scientific">Brassica napus</name>
    <name type="common">Rape</name>
    <dbReference type="NCBI Taxonomy" id="3708"/>
    <lineage>
        <taxon>Eukaryota</taxon>
        <taxon>Viridiplantae</taxon>
        <taxon>Streptophyta</taxon>
        <taxon>Embryophyta</taxon>
        <taxon>Tracheophyta</taxon>
        <taxon>Spermatophyta</taxon>
        <taxon>Magnoliopsida</taxon>
        <taxon>eudicotyledons</taxon>
        <taxon>Gunneridae</taxon>
        <taxon>Pentapetalae</taxon>
        <taxon>rosids</taxon>
        <taxon>malvids</taxon>
        <taxon>Brassicales</taxon>
        <taxon>Brassicaceae</taxon>
        <taxon>Brassiceae</taxon>
        <taxon>Brassica</taxon>
    </lineage>
</organism>
<keyword evidence="1" id="KW-1133">Transmembrane helix</keyword>
<feature type="transmembrane region" description="Helical" evidence="1">
    <location>
        <begin position="113"/>
        <end position="139"/>
    </location>
</feature>
<dbReference type="Proteomes" id="UP000028999">
    <property type="component" value="Unassembled WGS sequence"/>
</dbReference>